<keyword evidence="8 10" id="KW-0067">ATP-binding</keyword>
<feature type="binding site" evidence="11">
    <location>
        <position position="404"/>
    </location>
    <ligand>
        <name>ATP</name>
        <dbReference type="ChEBI" id="CHEBI:30616"/>
    </ligand>
</feature>
<dbReference type="PANTHER" id="PTHR11130">
    <property type="entry name" value="GLUTATHIONE SYNTHETASE"/>
    <property type="match status" value="1"/>
</dbReference>
<evidence type="ECO:0000256" key="3">
    <source>
        <dbReference type="ARBA" id="ARBA00011738"/>
    </source>
</evidence>
<dbReference type="SUPFAM" id="SSF52440">
    <property type="entry name" value="PreATP-grasp domain"/>
    <property type="match status" value="1"/>
</dbReference>
<feature type="binding site" evidence="13">
    <location>
        <begin position="293"/>
        <end position="296"/>
    </location>
    <ligand>
        <name>substrate</name>
    </ligand>
</feature>
<dbReference type="PANTHER" id="PTHR11130:SF0">
    <property type="entry name" value="GLUTATHIONE SYNTHETASE"/>
    <property type="match status" value="1"/>
</dbReference>
<feature type="binding site" evidence="11">
    <location>
        <position position="133"/>
    </location>
    <ligand>
        <name>substrate</name>
    </ligand>
</feature>
<evidence type="ECO:0000256" key="10">
    <source>
        <dbReference type="PIRNR" id="PIRNR001558"/>
    </source>
</evidence>
<feature type="binding site" evidence="11">
    <location>
        <position position="237"/>
    </location>
    <ligand>
        <name>substrate</name>
    </ligand>
</feature>
<feature type="binding site" evidence="13">
    <location>
        <begin position="491"/>
        <end position="492"/>
    </location>
    <ligand>
        <name>substrate</name>
    </ligand>
</feature>
<name>A0A8H3EXK3_9LECA</name>
<accession>A0A8H3EXK3</accession>
<reference evidence="15" key="1">
    <citation type="submission" date="2021-03" db="EMBL/GenBank/DDBJ databases">
        <authorList>
            <person name="Tagirdzhanova G."/>
        </authorList>
    </citation>
    <scope>NUCLEOTIDE SEQUENCE</scope>
</reference>
<evidence type="ECO:0000256" key="1">
    <source>
        <dbReference type="ARBA" id="ARBA00004965"/>
    </source>
</evidence>
<dbReference type="InterPro" id="IPR004887">
    <property type="entry name" value="GSH_synth_subst-bd"/>
</dbReference>
<feature type="binding site" evidence="11">
    <location>
        <begin position="427"/>
        <end position="430"/>
    </location>
    <ligand>
        <name>ATP</name>
        <dbReference type="ChEBI" id="CHEBI:30616"/>
    </ligand>
</feature>
<feature type="binding site" evidence="11">
    <location>
        <position position="332"/>
    </location>
    <ligand>
        <name>ATP</name>
        <dbReference type="ChEBI" id="CHEBI:30616"/>
    </ligand>
</feature>
<dbReference type="Proteomes" id="UP000664169">
    <property type="component" value="Unassembled WGS sequence"/>
</dbReference>
<feature type="domain" description="Glutathione synthase substrate-binding" evidence="14">
    <location>
        <begin position="222"/>
        <end position="329"/>
    </location>
</feature>
<feature type="binding site" evidence="11">
    <location>
        <position position="482"/>
    </location>
    <ligand>
        <name>ATP</name>
        <dbReference type="ChEBI" id="CHEBI:30616"/>
    </ligand>
</feature>
<protein>
    <recommendedName>
        <fullName evidence="10">Glutathione synthetase</fullName>
        <shortName evidence="10">GSH-S</shortName>
        <ecNumber evidence="10">6.3.2.3</ecNumber>
    </recommendedName>
</protein>
<dbReference type="Gene3D" id="3.40.50.1760">
    <property type="entry name" value="Glutathione synthase, substrate-binding domain superfamily, eukaryotic"/>
    <property type="match status" value="1"/>
</dbReference>
<dbReference type="InterPro" id="IPR037013">
    <property type="entry name" value="GSH-S_sub-bd_sf"/>
</dbReference>
<evidence type="ECO:0000256" key="9">
    <source>
        <dbReference type="ARBA" id="ARBA00022842"/>
    </source>
</evidence>
<evidence type="ECO:0000256" key="12">
    <source>
        <dbReference type="PIRSR" id="PIRSR001558-2"/>
    </source>
</evidence>
<feature type="binding site" evidence="11">
    <location>
        <position position="152"/>
    </location>
    <ligand>
        <name>ATP</name>
        <dbReference type="ChEBI" id="CHEBI:30616"/>
    </ligand>
</feature>
<dbReference type="GO" id="GO:0005829">
    <property type="term" value="C:cytosol"/>
    <property type="evidence" value="ECO:0007669"/>
    <property type="project" value="TreeGrafter"/>
</dbReference>
<proteinExistence type="inferred from homology"/>
<evidence type="ECO:0000256" key="8">
    <source>
        <dbReference type="ARBA" id="ARBA00022840"/>
    </source>
</evidence>
<dbReference type="InterPro" id="IPR014709">
    <property type="entry name" value="Glutathione_synthase_C_euk"/>
</dbReference>
<dbReference type="SUPFAM" id="SSF56059">
    <property type="entry name" value="Glutathione synthetase ATP-binding domain-like"/>
    <property type="match status" value="1"/>
</dbReference>
<dbReference type="EMBL" id="CAJPDQ010000007">
    <property type="protein sequence ID" value="CAF9912118.1"/>
    <property type="molecule type" value="Genomic_DNA"/>
</dbReference>
<dbReference type="UniPathway" id="UPA00142">
    <property type="reaction ID" value="UER00210"/>
</dbReference>
<evidence type="ECO:0000256" key="11">
    <source>
        <dbReference type="PIRSR" id="PIRSR001558-1"/>
    </source>
</evidence>
<dbReference type="GO" id="GO:0004363">
    <property type="term" value="F:glutathione synthase activity"/>
    <property type="evidence" value="ECO:0007669"/>
    <property type="project" value="UniProtKB-UniRule"/>
</dbReference>
<sequence length="506" mass="56264">MEAFHNDYPPTLSREQLDHITNTIKDWTIAHGLAVRPPNEFLSSSQDPQGVAAISAPVTLFPSLFPSRCFSEAIAIQQAYNELYARIAMDEEWLGKIIQELVEVDDFIRELWQIHERVKKDGYVQALQLGLFRSDYMVDISNNSVPQIKQVEFNTISSSFGGLSTQVAALHKYLFDSQLYNTAHYLNASSLPPNDATTTLAEGLATAHLTYASKGRKEYPLCVLFVVQEGEKNIFDQRVLEYVLQAKSIPTFRLSFASTMQHITVTNNTDRVLLYTPAHAPASKFEVSVVYLRSTYTPSDFISESDWDARYHLERSAAIKCPSILTHLAGSKKVQQVLATPSSPYLDKFLDKEKADQVRKSFTAIYPLDDSEAGRKAKAIAIDSAKCQSYVLKPQREGGGNNIYRAAIPPFLQSLGDEAKWKGHILMELIEPPPQKNSIFRGGLLKSGEIITELGVFGTCLWSSDGQKIIYNTNAGYLLRTKGRESEEGGVAAGFGAIDSVCLVDI</sequence>
<dbReference type="NCBIfam" id="TIGR01986">
    <property type="entry name" value="glut_syn_euk"/>
    <property type="match status" value="1"/>
</dbReference>
<dbReference type="Gene3D" id="3.30.1490.50">
    <property type="match status" value="1"/>
</dbReference>
<evidence type="ECO:0000256" key="4">
    <source>
        <dbReference type="ARBA" id="ARBA00022598"/>
    </source>
</evidence>
<feature type="binding site" evidence="11">
    <location>
        <position position="480"/>
    </location>
    <ligand>
        <name>substrate</name>
    </ligand>
</feature>
<dbReference type="InterPro" id="IPR014049">
    <property type="entry name" value="Glutathione_synthase_N_euk"/>
</dbReference>
<keyword evidence="16" id="KW-1185">Reference proteome</keyword>
<dbReference type="GO" id="GO:0043295">
    <property type="term" value="F:glutathione binding"/>
    <property type="evidence" value="ECO:0007669"/>
    <property type="project" value="UniProtKB-UniRule"/>
</dbReference>
<dbReference type="GO" id="GO:0000287">
    <property type="term" value="F:magnesium ion binding"/>
    <property type="evidence" value="ECO:0007669"/>
    <property type="project" value="UniProtKB-UniRule"/>
</dbReference>
<evidence type="ECO:0000256" key="5">
    <source>
        <dbReference type="ARBA" id="ARBA00022684"/>
    </source>
</evidence>
<evidence type="ECO:0000313" key="15">
    <source>
        <dbReference type="EMBL" id="CAF9912118.1"/>
    </source>
</evidence>
<dbReference type="EC" id="6.3.2.3" evidence="10"/>
<evidence type="ECO:0000256" key="13">
    <source>
        <dbReference type="PIRSR" id="PIRSR001558-3"/>
    </source>
</evidence>
<dbReference type="FunFam" id="3.40.50.1760:FF:000001">
    <property type="entry name" value="Glutathione synthetase"/>
    <property type="match status" value="1"/>
</dbReference>
<keyword evidence="5 10" id="KW-0317">Glutathione biosynthesis</keyword>
<dbReference type="AlphaFoldDB" id="A0A8H3EXK3"/>
<feature type="binding site" evidence="12">
    <location>
        <position position="397"/>
    </location>
    <ligand>
        <name>Mg(2+)</name>
        <dbReference type="ChEBI" id="CHEBI:18420"/>
    </ligand>
</feature>
<evidence type="ECO:0000256" key="7">
    <source>
        <dbReference type="ARBA" id="ARBA00022741"/>
    </source>
</evidence>
<organism evidence="15 16">
    <name type="scientific">Gomphillus americanus</name>
    <dbReference type="NCBI Taxonomy" id="1940652"/>
    <lineage>
        <taxon>Eukaryota</taxon>
        <taxon>Fungi</taxon>
        <taxon>Dikarya</taxon>
        <taxon>Ascomycota</taxon>
        <taxon>Pezizomycotina</taxon>
        <taxon>Lecanoromycetes</taxon>
        <taxon>OSLEUM clade</taxon>
        <taxon>Ostropomycetidae</taxon>
        <taxon>Ostropales</taxon>
        <taxon>Graphidaceae</taxon>
        <taxon>Gomphilloideae</taxon>
        <taxon>Gomphillus</taxon>
    </lineage>
</organism>
<dbReference type="PIRSF" id="PIRSF001558">
    <property type="entry name" value="GSHase"/>
    <property type="match status" value="1"/>
</dbReference>
<feature type="binding site" evidence="13">
    <location>
        <begin position="231"/>
        <end position="233"/>
    </location>
    <ligand>
        <name>substrate</name>
    </ligand>
</feature>
<gene>
    <name evidence="15" type="ORF">GOMPHAMPRED_007560</name>
</gene>
<comment type="similarity">
    <text evidence="2 10">Belongs to the eukaryotic GSH synthase family.</text>
</comment>
<comment type="pathway">
    <text evidence="1 10">Sulfur metabolism; glutathione biosynthesis; glutathione from L-cysteine and L-glutamate: step 2/2.</text>
</comment>
<dbReference type="Pfam" id="PF03199">
    <property type="entry name" value="GSH_synthase"/>
    <property type="match status" value="1"/>
</dbReference>
<dbReference type="Gene3D" id="1.10.1080.10">
    <property type="entry name" value="Glutathione Synthetase, Chain A, domain 3"/>
    <property type="match status" value="1"/>
</dbReference>
<keyword evidence="9 10" id="KW-0460">Magnesium</keyword>
<evidence type="ECO:0000313" key="16">
    <source>
        <dbReference type="Proteomes" id="UP000664169"/>
    </source>
</evidence>
<dbReference type="Gene3D" id="3.30.1490.80">
    <property type="match status" value="1"/>
</dbReference>
<comment type="cofactor">
    <cofactor evidence="10 12">
        <name>Mg(2+)</name>
        <dbReference type="ChEBI" id="CHEBI:18420"/>
    </cofactor>
    <text evidence="10 12">Binds 1 Mg(2+) ion per subunit.</text>
</comment>
<keyword evidence="6 10" id="KW-0479">Metal-binding</keyword>
<feature type="binding site" evidence="12">
    <location>
        <position position="154"/>
    </location>
    <ligand>
        <name>Mg(2+)</name>
        <dbReference type="ChEBI" id="CHEBI:18420"/>
    </ligand>
</feature>
<evidence type="ECO:0000256" key="2">
    <source>
        <dbReference type="ARBA" id="ARBA00010385"/>
    </source>
</evidence>
<comment type="subunit">
    <text evidence="3">Homodimer.</text>
</comment>
<dbReference type="Pfam" id="PF03917">
    <property type="entry name" value="GSH_synth_ATP"/>
    <property type="match status" value="1"/>
</dbReference>
<keyword evidence="4 10" id="KW-0436">Ligase</keyword>
<dbReference type="InterPro" id="IPR016185">
    <property type="entry name" value="PreATP-grasp_dom_sf"/>
</dbReference>
<feature type="binding site" evidence="12">
    <location>
        <position position="152"/>
    </location>
    <ligand>
        <name>Mg(2+)</name>
        <dbReference type="ChEBI" id="CHEBI:18420"/>
    </ligand>
</feature>
<evidence type="ECO:0000259" key="14">
    <source>
        <dbReference type="Pfam" id="PF03199"/>
    </source>
</evidence>
<feature type="binding site" evidence="13">
    <location>
        <begin position="156"/>
        <end position="159"/>
    </location>
    <ligand>
        <name>substrate</name>
    </ligand>
</feature>
<dbReference type="OrthoDB" id="2020073at2759"/>
<keyword evidence="7 10" id="KW-0547">Nucleotide-binding</keyword>
<dbReference type="GO" id="GO:0005524">
    <property type="term" value="F:ATP binding"/>
    <property type="evidence" value="ECO:0007669"/>
    <property type="project" value="UniProtKB-UniRule"/>
</dbReference>
<dbReference type="FunFam" id="3.30.1490.50:FF:000002">
    <property type="entry name" value="Glutathione synthetase"/>
    <property type="match status" value="1"/>
</dbReference>
<dbReference type="Gene3D" id="3.30.470.20">
    <property type="entry name" value="ATP-grasp fold, B domain"/>
    <property type="match status" value="1"/>
</dbReference>
<comment type="caution">
    <text evidence="15">The sequence shown here is derived from an EMBL/GenBank/DDBJ whole genome shotgun (WGS) entry which is preliminary data.</text>
</comment>
<comment type="catalytic activity">
    <reaction evidence="10">
        <text>gamma-L-glutamyl-L-cysteine + glycine + ATP = glutathione + ADP + phosphate + H(+)</text>
        <dbReference type="Rhea" id="RHEA:13557"/>
        <dbReference type="ChEBI" id="CHEBI:15378"/>
        <dbReference type="ChEBI" id="CHEBI:30616"/>
        <dbReference type="ChEBI" id="CHEBI:43474"/>
        <dbReference type="ChEBI" id="CHEBI:57305"/>
        <dbReference type="ChEBI" id="CHEBI:57925"/>
        <dbReference type="ChEBI" id="CHEBI:58173"/>
        <dbReference type="ChEBI" id="CHEBI:456216"/>
        <dbReference type="EC" id="6.3.2.3"/>
    </reaction>
</comment>
<evidence type="ECO:0000256" key="6">
    <source>
        <dbReference type="ARBA" id="ARBA00022723"/>
    </source>
</evidence>
<feature type="binding site" evidence="11">
    <location>
        <begin position="393"/>
        <end position="402"/>
    </location>
    <ligand>
        <name>ATP</name>
        <dbReference type="ChEBI" id="CHEBI:30616"/>
    </ligand>
</feature>
<feature type="binding site" evidence="11">
    <location>
        <position position="488"/>
    </location>
    <ligand>
        <name>ATP</name>
        <dbReference type="ChEBI" id="CHEBI:30616"/>
    </ligand>
</feature>
<feature type="binding site" evidence="11">
    <location>
        <position position="453"/>
    </location>
    <ligand>
        <name>ATP</name>
        <dbReference type="ChEBI" id="CHEBI:30616"/>
    </ligand>
</feature>
<dbReference type="InterPro" id="IPR014042">
    <property type="entry name" value="Glutathione_synthase_a-hlx"/>
</dbReference>
<dbReference type="InterPro" id="IPR005615">
    <property type="entry name" value="Glutathione_synthase"/>
</dbReference>